<sequence>EEVKVLHLEIEKVLLAVNQSDILEGNDQQTKNGQRKEVKPYLISESGAFGSVSGKLK</sequence>
<evidence type="ECO:0000313" key="1">
    <source>
        <dbReference type="EMBL" id="CAG8856832.1"/>
    </source>
</evidence>
<proteinExistence type="predicted"/>
<protein>
    <submittedName>
        <fullName evidence="1">37407_t:CDS:1</fullName>
    </submittedName>
</protein>
<feature type="non-terminal residue" evidence="1">
    <location>
        <position position="1"/>
    </location>
</feature>
<organism evidence="1 2">
    <name type="scientific">Gigaspora margarita</name>
    <dbReference type="NCBI Taxonomy" id="4874"/>
    <lineage>
        <taxon>Eukaryota</taxon>
        <taxon>Fungi</taxon>
        <taxon>Fungi incertae sedis</taxon>
        <taxon>Mucoromycota</taxon>
        <taxon>Glomeromycotina</taxon>
        <taxon>Glomeromycetes</taxon>
        <taxon>Diversisporales</taxon>
        <taxon>Gigasporaceae</taxon>
        <taxon>Gigaspora</taxon>
    </lineage>
</organism>
<dbReference type="EMBL" id="CAJVQB010164376">
    <property type="protein sequence ID" value="CAG8856832.1"/>
    <property type="molecule type" value="Genomic_DNA"/>
</dbReference>
<gene>
    <name evidence="1" type="ORF">GMARGA_LOCUS45653</name>
</gene>
<keyword evidence="2" id="KW-1185">Reference proteome</keyword>
<name>A0ABN7XNC4_GIGMA</name>
<reference evidence="1 2" key="1">
    <citation type="submission" date="2021-06" db="EMBL/GenBank/DDBJ databases">
        <authorList>
            <person name="Kallberg Y."/>
            <person name="Tangrot J."/>
            <person name="Rosling A."/>
        </authorList>
    </citation>
    <scope>NUCLEOTIDE SEQUENCE [LARGE SCALE GENOMIC DNA]</scope>
    <source>
        <strain evidence="1 2">120-4 pot B 10/14</strain>
    </source>
</reference>
<feature type="non-terminal residue" evidence="1">
    <location>
        <position position="57"/>
    </location>
</feature>
<comment type="caution">
    <text evidence="1">The sequence shown here is derived from an EMBL/GenBank/DDBJ whole genome shotgun (WGS) entry which is preliminary data.</text>
</comment>
<accession>A0ABN7XNC4</accession>
<evidence type="ECO:0000313" key="2">
    <source>
        <dbReference type="Proteomes" id="UP000789901"/>
    </source>
</evidence>
<dbReference type="Proteomes" id="UP000789901">
    <property type="component" value="Unassembled WGS sequence"/>
</dbReference>